<evidence type="ECO:0000256" key="1">
    <source>
        <dbReference type="SAM" id="MobiDB-lite"/>
    </source>
</evidence>
<feature type="non-terminal residue" evidence="2">
    <location>
        <position position="219"/>
    </location>
</feature>
<feature type="compositionally biased region" description="Pro residues" evidence="1">
    <location>
        <begin position="159"/>
        <end position="219"/>
    </location>
</feature>
<dbReference type="AlphaFoldDB" id="A0A409X9K3"/>
<feature type="compositionally biased region" description="Pro residues" evidence="1">
    <location>
        <begin position="114"/>
        <end position="150"/>
    </location>
</feature>
<keyword evidence="3" id="KW-1185">Reference proteome</keyword>
<dbReference type="InParanoid" id="A0A409X9K3"/>
<sequence>MANNSSSNNQWNAWLERLADNRRVVLEALTTGLQNHDLQWRATPDLLQRIRELIQADNWAVTNQTDAPADLKAAYDHPWLYHALQTFNSGAVDEAYYTKWTRYLVSETVHTPAHPSPFPPQPPGATAPMPMPPPPTQHPPVSIPPSPSPLVPHNTAPIPATPLPLVSPPPPSTAPLPPPPPTTTAPIPPPPTTAPIPPPPSTTAPIAPPPPNTAPTPPP</sequence>
<evidence type="ECO:0000313" key="2">
    <source>
        <dbReference type="EMBL" id="PPQ87384.1"/>
    </source>
</evidence>
<dbReference type="STRING" id="181874.A0A409X9K3"/>
<proteinExistence type="predicted"/>
<name>A0A409X9K3_9AGAR</name>
<organism evidence="2 3">
    <name type="scientific">Panaeolus cyanescens</name>
    <dbReference type="NCBI Taxonomy" id="181874"/>
    <lineage>
        <taxon>Eukaryota</taxon>
        <taxon>Fungi</taxon>
        <taxon>Dikarya</taxon>
        <taxon>Basidiomycota</taxon>
        <taxon>Agaricomycotina</taxon>
        <taxon>Agaricomycetes</taxon>
        <taxon>Agaricomycetidae</taxon>
        <taxon>Agaricales</taxon>
        <taxon>Agaricineae</taxon>
        <taxon>Galeropsidaceae</taxon>
        <taxon>Panaeolus</taxon>
    </lineage>
</organism>
<evidence type="ECO:0000313" key="3">
    <source>
        <dbReference type="Proteomes" id="UP000284842"/>
    </source>
</evidence>
<dbReference type="Proteomes" id="UP000284842">
    <property type="component" value="Unassembled WGS sequence"/>
</dbReference>
<feature type="region of interest" description="Disordered" evidence="1">
    <location>
        <begin position="110"/>
        <end position="219"/>
    </location>
</feature>
<comment type="caution">
    <text evidence="2">The sequence shown here is derived from an EMBL/GenBank/DDBJ whole genome shotgun (WGS) entry which is preliminary data.</text>
</comment>
<gene>
    <name evidence="2" type="ORF">CVT24_000001</name>
</gene>
<reference evidence="2 3" key="1">
    <citation type="journal article" date="2018" name="Evol. Lett.">
        <title>Horizontal gene cluster transfer increased hallucinogenic mushroom diversity.</title>
        <authorList>
            <person name="Reynolds H.T."/>
            <person name="Vijayakumar V."/>
            <person name="Gluck-Thaler E."/>
            <person name="Korotkin H.B."/>
            <person name="Matheny P.B."/>
            <person name="Slot J.C."/>
        </authorList>
    </citation>
    <scope>NUCLEOTIDE SEQUENCE [LARGE SCALE GENOMIC DNA]</scope>
    <source>
        <strain evidence="2 3">2629</strain>
    </source>
</reference>
<accession>A0A409X9K3</accession>
<protein>
    <submittedName>
        <fullName evidence="2">Uncharacterized protein</fullName>
    </submittedName>
</protein>
<dbReference type="PRINTS" id="PR01217">
    <property type="entry name" value="PRICHEXTENSN"/>
</dbReference>
<dbReference type="EMBL" id="NHTK01004279">
    <property type="protein sequence ID" value="PPQ87384.1"/>
    <property type="molecule type" value="Genomic_DNA"/>
</dbReference>